<dbReference type="InterPro" id="IPR004622">
    <property type="entry name" value="DNA_pol_HolB"/>
</dbReference>
<keyword evidence="5" id="KW-0235">DNA replication</keyword>
<sequence length="331" mass="36310">MSLSVIKGQDRVLDALKRSIAANRVAHAYLFEGPDGCGRRTTALALMQALFCKEPLDGGDACGNCSSCRKLASGNHPDLHLLSPLPDKRDISIEQIRELQQQLSLRPFEAKRKACLIEPAERMNEKSANALLKTLEEPPGHAIIVLLSTQADLLLSTIRSRCQHLRFSPLDDGVVADLLIQQGMDPDKARELAPLAEGSMERASTLEEESDAVRRQELLTVLSKASSRQVATIFDAAESVAGGREETLSTFNLLLSLLRDLLLIRSCGQIGIANGFLNNELTVEASRFTPAGMMEALERCLETRRAIQGNANPKLALERFLLAYDRLRKGV</sequence>
<evidence type="ECO:0000259" key="8">
    <source>
        <dbReference type="Pfam" id="PF09115"/>
    </source>
</evidence>
<keyword evidence="10" id="KW-1185">Reference proteome</keyword>
<dbReference type="GO" id="GO:0006261">
    <property type="term" value="P:DNA-templated DNA replication"/>
    <property type="evidence" value="ECO:0007669"/>
    <property type="project" value="TreeGrafter"/>
</dbReference>
<dbReference type="InterPro" id="IPR050238">
    <property type="entry name" value="DNA_Rep/Repair_Clamp_Loader"/>
</dbReference>
<dbReference type="Pfam" id="PF13177">
    <property type="entry name" value="DNA_pol3_delta2"/>
    <property type="match status" value="1"/>
</dbReference>
<organism evidence="9 10">
    <name type="scientific">Trichlorobacter lovleyi (strain ATCC BAA-1151 / DSM 17278 / SZ)</name>
    <name type="common">Geobacter lovleyi</name>
    <dbReference type="NCBI Taxonomy" id="398767"/>
    <lineage>
        <taxon>Bacteria</taxon>
        <taxon>Pseudomonadati</taxon>
        <taxon>Thermodesulfobacteriota</taxon>
        <taxon>Desulfuromonadia</taxon>
        <taxon>Geobacterales</taxon>
        <taxon>Geobacteraceae</taxon>
        <taxon>Trichlorobacter</taxon>
    </lineage>
</organism>
<evidence type="ECO:0000256" key="6">
    <source>
        <dbReference type="ARBA" id="ARBA00022932"/>
    </source>
</evidence>
<dbReference type="KEGG" id="glo:Glov_1947"/>
<proteinExistence type="predicted"/>
<evidence type="ECO:0000256" key="4">
    <source>
        <dbReference type="ARBA" id="ARBA00022695"/>
    </source>
</evidence>
<dbReference type="GO" id="GO:0009360">
    <property type="term" value="C:DNA polymerase III complex"/>
    <property type="evidence" value="ECO:0007669"/>
    <property type="project" value="InterPro"/>
</dbReference>
<reference evidence="9 10" key="1">
    <citation type="submission" date="2008-05" db="EMBL/GenBank/DDBJ databases">
        <title>Complete sequence of chromosome of Geobacter lovleyi SZ.</title>
        <authorList>
            <consortium name="US DOE Joint Genome Institute"/>
            <person name="Lucas S."/>
            <person name="Copeland A."/>
            <person name="Lapidus A."/>
            <person name="Glavina del Rio T."/>
            <person name="Dalin E."/>
            <person name="Tice H."/>
            <person name="Bruce D."/>
            <person name="Goodwin L."/>
            <person name="Pitluck S."/>
            <person name="Chertkov O."/>
            <person name="Meincke L."/>
            <person name="Brettin T."/>
            <person name="Detter J.C."/>
            <person name="Han C."/>
            <person name="Tapia R."/>
            <person name="Kuske C.R."/>
            <person name="Schmutz J."/>
            <person name="Larimer F."/>
            <person name="Land M."/>
            <person name="Hauser L."/>
            <person name="Kyrpides N."/>
            <person name="Mikhailova N."/>
            <person name="Sung Y."/>
            <person name="Fletcher K.E."/>
            <person name="Ritalahti K.M."/>
            <person name="Loeffler F.E."/>
            <person name="Richardson P."/>
        </authorList>
    </citation>
    <scope>NUCLEOTIDE SEQUENCE [LARGE SCALE GENOMIC DNA]</scope>
    <source>
        <strain evidence="10">ATCC BAA-1151 / DSM 17278 / SZ</strain>
    </source>
</reference>
<dbReference type="GO" id="GO:0003677">
    <property type="term" value="F:DNA binding"/>
    <property type="evidence" value="ECO:0007669"/>
    <property type="project" value="InterPro"/>
</dbReference>
<evidence type="ECO:0000256" key="7">
    <source>
        <dbReference type="ARBA" id="ARBA00049244"/>
    </source>
</evidence>
<name>B3E2K6_TRIL1</name>
<dbReference type="InterPro" id="IPR027417">
    <property type="entry name" value="P-loop_NTPase"/>
</dbReference>
<dbReference type="Pfam" id="PF09115">
    <property type="entry name" value="DNApol3-delta_C"/>
    <property type="match status" value="1"/>
</dbReference>
<evidence type="ECO:0000256" key="1">
    <source>
        <dbReference type="ARBA" id="ARBA00012417"/>
    </source>
</evidence>
<dbReference type="Proteomes" id="UP000002420">
    <property type="component" value="Chromosome"/>
</dbReference>
<dbReference type="STRING" id="398767.Glov_1947"/>
<dbReference type="Gene3D" id="3.40.50.300">
    <property type="entry name" value="P-loop containing nucleotide triphosphate hydrolases"/>
    <property type="match status" value="1"/>
</dbReference>
<dbReference type="RefSeq" id="WP_012470002.1">
    <property type="nucleotide sequence ID" value="NC_010814.1"/>
</dbReference>
<evidence type="ECO:0000256" key="5">
    <source>
        <dbReference type="ARBA" id="ARBA00022705"/>
    </source>
</evidence>
<evidence type="ECO:0000313" key="9">
    <source>
        <dbReference type="EMBL" id="ACD95663.1"/>
    </source>
</evidence>
<evidence type="ECO:0000256" key="2">
    <source>
        <dbReference type="ARBA" id="ARBA00014363"/>
    </source>
</evidence>
<gene>
    <name evidence="9" type="ordered locus">Glov_1947</name>
</gene>
<dbReference type="EMBL" id="CP001089">
    <property type="protein sequence ID" value="ACD95663.1"/>
    <property type="molecule type" value="Genomic_DNA"/>
</dbReference>
<dbReference type="HOGENOM" id="CLU_006229_4_0_7"/>
<dbReference type="OrthoDB" id="9810148at2"/>
<dbReference type="NCBIfam" id="TIGR00678">
    <property type="entry name" value="holB"/>
    <property type="match status" value="1"/>
</dbReference>
<comment type="catalytic activity">
    <reaction evidence="7">
        <text>DNA(n) + a 2'-deoxyribonucleoside 5'-triphosphate = DNA(n+1) + diphosphate</text>
        <dbReference type="Rhea" id="RHEA:22508"/>
        <dbReference type="Rhea" id="RHEA-COMP:17339"/>
        <dbReference type="Rhea" id="RHEA-COMP:17340"/>
        <dbReference type="ChEBI" id="CHEBI:33019"/>
        <dbReference type="ChEBI" id="CHEBI:61560"/>
        <dbReference type="ChEBI" id="CHEBI:173112"/>
        <dbReference type="EC" id="2.7.7.7"/>
    </reaction>
</comment>
<dbReference type="AlphaFoldDB" id="B3E2K6"/>
<keyword evidence="3 9" id="KW-0808">Transferase</keyword>
<accession>B3E2K6</accession>
<dbReference type="PANTHER" id="PTHR11669:SF8">
    <property type="entry name" value="DNA POLYMERASE III SUBUNIT DELTA"/>
    <property type="match status" value="1"/>
</dbReference>
<dbReference type="GO" id="GO:0003887">
    <property type="term" value="F:DNA-directed DNA polymerase activity"/>
    <property type="evidence" value="ECO:0007669"/>
    <property type="project" value="UniProtKB-KW"/>
</dbReference>
<evidence type="ECO:0000313" key="10">
    <source>
        <dbReference type="Proteomes" id="UP000002420"/>
    </source>
</evidence>
<dbReference type="PANTHER" id="PTHR11669">
    <property type="entry name" value="REPLICATION FACTOR C / DNA POLYMERASE III GAMMA-TAU SUBUNIT"/>
    <property type="match status" value="1"/>
</dbReference>
<keyword evidence="4 9" id="KW-0548">Nucleotidyltransferase</keyword>
<keyword evidence="6" id="KW-0239">DNA-directed DNA polymerase</keyword>
<dbReference type="SUPFAM" id="SSF52540">
    <property type="entry name" value="P-loop containing nucleoside triphosphate hydrolases"/>
    <property type="match status" value="1"/>
</dbReference>
<dbReference type="EC" id="2.7.7.7" evidence="1"/>
<dbReference type="Gene3D" id="1.20.272.10">
    <property type="match status" value="1"/>
</dbReference>
<dbReference type="InterPro" id="IPR015199">
    <property type="entry name" value="DNA_pol_III_delta_C"/>
</dbReference>
<evidence type="ECO:0000256" key="3">
    <source>
        <dbReference type="ARBA" id="ARBA00022679"/>
    </source>
</evidence>
<feature type="domain" description="DNA polymerase III delta subunit C-terminal" evidence="8">
    <location>
        <begin position="214"/>
        <end position="323"/>
    </location>
</feature>
<protein>
    <recommendedName>
        <fullName evidence="2">DNA polymerase III subunit delta'</fullName>
        <ecNumber evidence="1">2.7.7.7</ecNumber>
    </recommendedName>
</protein>
<dbReference type="FunFam" id="3.40.50.300:FF:001255">
    <property type="entry name" value="DNA polymerase III subunit delta"/>
    <property type="match status" value="1"/>
</dbReference>
<dbReference type="GO" id="GO:0008408">
    <property type="term" value="F:3'-5' exonuclease activity"/>
    <property type="evidence" value="ECO:0007669"/>
    <property type="project" value="InterPro"/>
</dbReference>
<dbReference type="eggNOG" id="COG0470">
    <property type="taxonomic scope" value="Bacteria"/>
</dbReference>